<dbReference type="InterPro" id="IPR036526">
    <property type="entry name" value="C-N_Hydrolase_sf"/>
</dbReference>
<proteinExistence type="inferred from homology"/>
<dbReference type="STRING" id="161899.CSING_11980"/>
<dbReference type="Proteomes" id="UP000031890">
    <property type="component" value="Chromosome"/>
</dbReference>
<gene>
    <name evidence="3" type="ORF">CSING_11980</name>
</gene>
<dbReference type="AlphaFoldDB" id="A0A0B6F784"/>
<dbReference type="SUPFAM" id="SSF56317">
    <property type="entry name" value="Carbon-nitrogen hydrolase"/>
    <property type="match status" value="1"/>
</dbReference>
<dbReference type="RefSeq" id="WP_042532494.1">
    <property type="nucleotide sequence ID" value="NZ_CP010827.1"/>
</dbReference>
<dbReference type="InterPro" id="IPR003010">
    <property type="entry name" value="C-N_Hydrolase"/>
</dbReference>
<dbReference type="KEGG" id="csx:CSING_11980"/>
<organism evidence="3 4">
    <name type="scientific">Corynebacterium singulare</name>
    <dbReference type="NCBI Taxonomy" id="161899"/>
    <lineage>
        <taxon>Bacteria</taxon>
        <taxon>Bacillati</taxon>
        <taxon>Actinomycetota</taxon>
        <taxon>Actinomycetes</taxon>
        <taxon>Mycobacteriales</taxon>
        <taxon>Corynebacteriaceae</taxon>
        <taxon>Corynebacterium</taxon>
    </lineage>
</organism>
<dbReference type="PANTHER" id="PTHR23088:SF27">
    <property type="entry name" value="DEAMINATED GLUTATHIONE AMIDASE"/>
    <property type="match status" value="1"/>
</dbReference>
<evidence type="ECO:0000313" key="3">
    <source>
        <dbReference type="EMBL" id="AJI79891.1"/>
    </source>
</evidence>
<sequence length="269" mass="28457">MKVAAVQFTSTGDVEENLAVALGKIQEAAENGAQLIVLPEATSQSFDSGRLDTHAEGLDGQFATKVRALAEELGVYVVLGMFAPADTVERGDKTINRVSNVALIVGPGVLEGYEKVHTYDAFNYRESDTVRAGDSLVTFEVDGITVGVAICYDIRFPEQFKELARQGAQLIVVPTSWADGEGKLDQWRLLTAARALDSTSYILAAGQARPGGEAKAGEDSGPTGIGHSVLVAPDGTRVAEAGYEPEILYGEVDPDTVASVRESLPVLDA</sequence>
<dbReference type="CDD" id="cd07581">
    <property type="entry name" value="nitrilase_3"/>
    <property type="match status" value="1"/>
</dbReference>
<dbReference type="Pfam" id="PF00795">
    <property type="entry name" value="CN_hydrolase"/>
    <property type="match status" value="1"/>
</dbReference>
<dbReference type="PROSITE" id="PS50263">
    <property type="entry name" value="CN_HYDROLASE"/>
    <property type="match status" value="1"/>
</dbReference>
<dbReference type="EMBL" id="CP010827">
    <property type="protein sequence ID" value="AJI79891.1"/>
    <property type="molecule type" value="Genomic_DNA"/>
</dbReference>
<dbReference type="PANTHER" id="PTHR23088">
    <property type="entry name" value="NITRILASE-RELATED"/>
    <property type="match status" value="1"/>
</dbReference>
<comment type="similarity">
    <text evidence="1">Belongs to the carbon-nitrogen hydrolase superfamily. NIT1/NIT2 family.</text>
</comment>
<dbReference type="PROSITE" id="PS01227">
    <property type="entry name" value="UPF0012"/>
    <property type="match status" value="1"/>
</dbReference>
<evidence type="ECO:0000259" key="2">
    <source>
        <dbReference type="PROSITE" id="PS50263"/>
    </source>
</evidence>
<evidence type="ECO:0000313" key="4">
    <source>
        <dbReference type="Proteomes" id="UP000031890"/>
    </source>
</evidence>
<dbReference type="HOGENOM" id="CLU_030130_1_2_11"/>
<keyword evidence="3" id="KW-0378">Hydrolase</keyword>
<dbReference type="OrthoDB" id="9811121at2"/>
<feature type="domain" description="CN hydrolase" evidence="2">
    <location>
        <begin position="1"/>
        <end position="254"/>
    </location>
</feature>
<reference evidence="3 4" key="1">
    <citation type="journal article" date="2015" name="Genome Announc.">
        <title>Complete Genome Sequence and Annotation of Corynebacterium singulare DSM 44357, Isolated from a Human Semen Specimen.</title>
        <authorList>
            <person name="Merten M."/>
            <person name="Brinkrolf K."/>
            <person name="Albersmeier A."/>
            <person name="Kutter Y."/>
            <person name="Ruckert C."/>
            <person name="Tauch A."/>
        </authorList>
    </citation>
    <scope>NUCLEOTIDE SEQUENCE [LARGE SCALE GENOMIC DNA]</scope>
    <source>
        <strain evidence="3">IBS B52218</strain>
    </source>
</reference>
<accession>A0A0B6F784</accession>
<dbReference type="Gene3D" id="3.60.110.10">
    <property type="entry name" value="Carbon-nitrogen hydrolase"/>
    <property type="match status" value="1"/>
</dbReference>
<evidence type="ECO:0000256" key="1">
    <source>
        <dbReference type="ARBA" id="ARBA00010613"/>
    </source>
</evidence>
<dbReference type="GO" id="GO:0016787">
    <property type="term" value="F:hydrolase activity"/>
    <property type="evidence" value="ECO:0007669"/>
    <property type="project" value="UniProtKB-KW"/>
</dbReference>
<name>A0A0B6F784_9CORY</name>
<protein>
    <submittedName>
        <fullName evidence="3">Putative amidohydrolase</fullName>
    </submittedName>
</protein>
<dbReference type="InterPro" id="IPR001110">
    <property type="entry name" value="UPF0012_CS"/>
</dbReference>